<reference evidence="12" key="1">
    <citation type="journal article" date="2020" name="mSystems">
        <title>Genome- and Community-Level Interaction Insights into Carbon Utilization and Element Cycling Functions of Hydrothermarchaeota in Hydrothermal Sediment.</title>
        <authorList>
            <person name="Zhou Z."/>
            <person name="Liu Y."/>
            <person name="Xu W."/>
            <person name="Pan J."/>
            <person name="Luo Z.H."/>
            <person name="Li M."/>
        </authorList>
    </citation>
    <scope>NUCLEOTIDE SEQUENCE [LARGE SCALE GENOMIC DNA]</scope>
    <source>
        <strain evidence="12">SpSt-711</strain>
    </source>
</reference>
<sequence>MFNFPNFEKFLKNKDYNKEFFISGVNPSFLAYFLSFQLKAFENIFILAIFSEENQAEEFISALNVFTKEKTALYPSSSLLPFSEAYTFAEEELQRIKILWELPEIKILAGTMEAFLRKTISRENLKKAYYYLILGEKIDREIFLKKLLDLGYERTGVIREKGTFAVKGGVIDLWSPNYDSPIRIEFFGNTITGLRFFDPISQKSFSFLEELTILPCREVFFIENIEFIYKRLFQFKDKLSEPLFLQILNQIENRYIFENRDLLLPIFYERLNPLWENLKEKEILLILYEPDLIEKNAEKFLDRVYLNALRAKEEKKLYFDETFLYLSLDEFHNLAQSLKKIIVKEIPFETSKRGLTFFLSRKTLEEDKSTNKIDGAFRLLKKSLEEGERVIFVVSDERTEKIIIEGLKFRGLEDFKNLEIKRGILKRGFYLPNWSIWVTSEYELFGKVSLKKEISQTAIKRAKGYFRKFEDLKPGDFVVHKYHGIGKYLGLTFLKVDGIEGEFLQIEYKGADKLYLPVSRLNELYPYVGVSDKEPKLDKLGKKTFITRKKKIEQELREVVQELLALYAERKALKSYILKFPALAYEEFSSTFPYEETPDQQIAIEEIINDLCSNKPMERLLVGDVGFGKTEIALRAAFLVAYSGKQVAFLVPTTILAEQHYRNFKTRLEPFNIKVGILSRLRPQKEQRETLKKLAEGEIKVIIGTHRLLSSDIIFKDLGLLIIDEEHRFGVKQKEKIKQFKKSVKVLSLSATPIPRSLQLSLLNVFDLSLIESPPPGRKTIKTILAKFDPEIIKTAIERELERGGQIFFVNPRIQGLSSLAHYLKKLVPQARIEIIHGQMPAELIERNMYKFLNREVDVLVCTPIIGSGIDIPSANTIIINRADRFGLADIYQLRGRVGRSEELAYAYLLVPTLKGLTEEAQKRLKALMQFTELGSGFRLALSDLKIRGAGELLGIRQSGHINTVGYELYLELLENTVKALKGEKIEDWEPEVNIKVPSYIPANYVPEPEERLSLYRELVLIKDEEELKDLYELIEDKYGKMPDSVENLIKIFLLKLYMKKLGLSLIEVKSNNLVFLIKNQENLIKFRKAFKDLESNFYFKKEKNFAKIFIRFRDNPLDLAINLCKRLLN</sequence>
<dbReference type="EMBL" id="DTEI01000049">
    <property type="protein sequence ID" value="HGU15495.1"/>
    <property type="molecule type" value="Genomic_DNA"/>
</dbReference>
<accession>A0A7V4JPW8</accession>
<dbReference type="NCBIfam" id="TIGR00580">
    <property type="entry name" value="mfd"/>
    <property type="match status" value="1"/>
</dbReference>
<feature type="domain" description="Helicase C-terminal" evidence="11">
    <location>
        <begin position="780"/>
        <end position="946"/>
    </location>
</feature>
<evidence type="ECO:0000259" key="10">
    <source>
        <dbReference type="PROSITE" id="PS51192"/>
    </source>
</evidence>
<dbReference type="InterPro" id="IPR011545">
    <property type="entry name" value="DEAD/DEAH_box_helicase_dom"/>
</dbReference>
<dbReference type="InterPro" id="IPR041471">
    <property type="entry name" value="UvrB_inter"/>
</dbReference>
<dbReference type="GO" id="GO:0005524">
    <property type="term" value="F:ATP binding"/>
    <property type="evidence" value="ECO:0007669"/>
    <property type="project" value="UniProtKB-UniRule"/>
</dbReference>
<evidence type="ECO:0000256" key="6">
    <source>
        <dbReference type="ARBA" id="ARBA00022840"/>
    </source>
</evidence>
<dbReference type="InterPro" id="IPR005118">
    <property type="entry name" value="TRCF_C"/>
</dbReference>
<keyword evidence="7 9" id="KW-0238">DNA-binding</keyword>
<evidence type="ECO:0000256" key="4">
    <source>
        <dbReference type="ARBA" id="ARBA00022801"/>
    </source>
</evidence>
<dbReference type="PANTHER" id="PTHR47964">
    <property type="entry name" value="ATP-DEPENDENT DNA HELICASE HOMOLOG RECG, CHLOROPLASTIC"/>
    <property type="match status" value="1"/>
</dbReference>
<dbReference type="GO" id="GO:0005737">
    <property type="term" value="C:cytoplasm"/>
    <property type="evidence" value="ECO:0007669"/>
    <property type="project" value="UniProtKB-SubCell"/>
</dbReference>
<dbReference type="Gene3D" id="3.30.2060.10">
    <property type="entry name" value="Penicillin-binding protein 1b domain"/>
    <property type="match status" value="1"/>
</dbReference>
<evidence type="ECO:0000256" key="8">
    <source>
        <dbReference type="ARBA" id="ARBA00023204"/>
    </source>
</evidence>
<dbReference type="Pfam" id="PF02559">
    <property type="entry name" value="CarD_TRCF_RID"/>
    <property type="match status" value="1"/>
</dbReference>
<comment type="subcellular location">
    <subcellularLocation>
        <location evidence="9">Cytoplasm</location>
    </subcellularLocation>
</comment>
<dbReference type="CDD" id="cd17991">
    <property type="entry name" value="DEXHc_TRCF"/>
    <property type="match status" value="1"/>
</dbReference>
<dbReference type="GO" id="GO:0016787">
    <property type="term" value="F:hydrolase activity"/>
    <property type="evidence" value="ECO:0007669"/>
    <property type="project" value="UniProtKB-KW"/>
</dbReference>
<dbReference type="SMART" id="SM00982">
    <property type="entry name" value="TRCF"/>
    <property type="match status" value="1"/>
</dbReference>
<dbReference type="Gene3D" id="3.40.50.11180">
    <property type="match status" value="1"/>
</dbReference>
<evidence type="ECO:0000256" key="2">
    <source>
        <dbReference type="ARBA" id="ARBA00022741"/>
    </source>
</evidence>
<evidence type="ECO:0000256" key="5">
    <source>
        <dbReference type="ARBA" id="ARBA00022806"/>
    </source>
</evidence>
<dbReference type="GO" id="GO:0003684">
    <property type="term" value="F:damaged DNA binding"/>
    <property type="evidence" value="ECO:0007669"/>
    <property type="project" value="InterPro"/>
</dbReference>
<keyword evidence="6 9" id="KW-0067">ATP-binding</keyword>
<dbReference type="InterPro" id="IPR004576">
    <property type="entry name" value="Mfd"/>
</dbReference>
<proteinExistence type="inferred from homology"/>
<dbReference type="PANTHER" id="PTHR47964:SF1">
    <property type="entry name" value="ATP-DEPENDENT DNA HELICASE HOMOLOG RECG, CHLOROPLASTIC"/>
    <property type="match status" value="1"/>
</dbReference>
<feature type="domain" description="Helicase ATP-binding" evidence="10">
    <location>
        <begin position="610"/>
        <end position="771"/>
    </location>
</feature>
<evidence type="ECO:0000256" key="3">
    <source>
        <dbReference type="ARBA" id="ARBA00022763"/>
    </source>
</evidence>
<dbReference type="EC" id="3.6.4.-" evidence="9"/>
<comment type="caution">
    <text evidence="12">The sequence shown here is derived from an EMBL/GenBank/DDBJ whole genome shotgun (WGS) entry which is preliminary data.</text>
</comment>
<evidence type="ECO:0000313" key="12">
    <source>
        <dbReference type="EMBL" id="HGU15495.1"/>
    </source>
</evidence>
<keyword evidence="8 9" id="KW-0234">DNA repair</keyword>
<dbReference type="InterPro" id="IPR027417">
    <property type="entry name" value="P-loop_NTPase"/>
</dbReference>
<name>A0A7V4JPW8_9BACT</name>
<dbReference type="InterPro" id="IPR003711">
    <property type="entry name" value="CarD-like/TRCF_RID"/>
</dbReference>
<keyword evidence="2 9" id="KW-0547">Nucleotide-binding</keyword>
<dbReference type="SUPFAM" id="SSF143517">
    <property type="entry name" value="TRCF domain-like"/>
    <property type="match status" value="1"/>
</dbReference>
<keyword evidence="4 9" id="KW-0378">Hydrolase</keyword>
<evidence type="ECO:0000256" key="1">
    <source>
        <dbReference type="ARBA" id="ARBA00022490"/>
    </source>
</evidence>
<evidence type="ECO:0000256" key="7">
    <source>
        <dbReference type="ARBA" id="ARBA00023125"/>
    </source>
</evidence>
<dbReference type="PROSITE" id="PS51192">
    <property type="entry name" value="HELICASE_ATP_BIND_1"/>
    <property type="match status" value="1"/>
</dbReference>
<organism evidence="12">
    <name type="scientific">Thermodesulfobacterium geofontis</name>
    <dbReference type="NCBI Taxonomy" id="1295609"/>
    <lineage>
        <taxon>Bacteria</taxon>
        <taxon>Pseudomonadati</taxon>
        <taxon>Thermodesulfobacteriota</taxon>
        <taxon>Thermodesulfobacteria</taxon>
        <taxon>Thermodesulfobacteriales</taxon>
        <taxon>Thermodesulfobacteriaceae</taxon>
        <taxon>Thermodesulfobacterium</taxon>
    </lineage>
</organism>
<comment type="similarity">
    <text evidence="9">In the N-terminal section; belongs to the UvrB family.</text>
</comment>
<dbReference type="InterPro" id="IPR036101">
    <property type="entry name" value="CarD-like/TRCF_RID_sf"/>
</dbReference>
<comment type="similarity">
    <text evidence="9">In the C-terminal section; belongs to the helicase family. RecG subfamily.</text>
</comment>
<dbReference type="SUPFAM" id="SSF141259">
    <property type="entry name" value="CarD-like"/>
    <property type="match status" value="1"/>
</dbReference>
<dbReference type="Gene3D" id="2.40.10.170">
    <property type="match status" value="1"/>
</dbReference>
<dbReference type="InterPro" id="IPR001650">
    <property type="entry name" value="Helicase_C-like"/>
</dbReference>
<dbReference type="AlphaFoldDB" id="A0A7V4JPW8"/>
<evidence type="ECO:0000259" key="11">
    <source>
        <dbReference type="PROSITE" id="PS51194"/>
    </source>
</evidence>
<keyword evidence="3 9" id="KW-0227">DNA damage</keyword>
<dbReference type="SMART" id="SM00490">
    <property type="entry name" value="HELICc"/>
    <property type="match status" value="1"/>
</dbReference>
<dbReference type="SMART" id="SM00487">
    <property type="entry name" value="DEXDc"/>
    <property type="match status" value="1"/>
</dbReference>
<evidence type="ECO:0000256" key="9">
    <source>
        <dbReference type="HAMAP-Rule" id="MF_00969"/>
    </source>
</evidence>
<dbReference type="Gene3D" id="3.40.50.300">
    <property type="entry name" value="P-loop containing nucleotide triphosphate hydrolases"/>
    <property type="match status" value="2"/>
</dbReference>
<dbReference type="GO" id="GO:0000716">
    <property type="term" value="P:transcription-coupled nucleotide-excision repair, DNA damage recognition"/>
    <property type="evidence" value="ECO:0007669"/>
    <property type="project" value="UniProtKB-UniRule"/>
</dbReference>
<dbReference type="InterPro" id="IPR047112">
    <property type="entry name" value="RecG/Mfd"/>
</dbReference>
<comment type="function">
    <text evidence="9">Couples transcription and DNA repair by recognizing RNA polymerase (RNAP) stalled at DNA lesions. Mediates ATP-dependent release of RNAP and its truncated transcript from the DNA, and recruitment of nucleotide excision repair machinery to the damaged site.</text>
</comment>
<dbReference type="PROSITE" id="PS51194">
    <property type="entry name" value="HELICASE_CTER"/>
    <property type="match status" value="1"/>
</dbReference>
<keyword evidence="1 9" id="KW-0963">Cytoplasm</keyword>
<dbReference type="HAMAP" id="MF_00969">
    <property type="entry name" value="TRCF"/>
    <property type="match status" value="1"/>
</dbReference>
<protein>
    <recommendedName>
        <fullName evidence="9">Transcription-repair-coupling factor</fullName>
        <shortName evidence="9">TRCF</shortName>
        <ecNumber evidence="9">3.6.4.-</ecNumber>
    </recommendedName>
</protein>
<gene>
    <name evidence="9 12" type="primary">mfd</name>
    <name evidence="12" type="ORF">ENU91_02425</name>
</gene>
<dbReference type="InterPro" id="IPR037235">
    <property type="entry name" value="TRCF-like_C_D7"/>
</dbReference>
<dbReference type="Gene3D" id="3.90.1150.50">
    <property type="entry name" value="Transcription-repair-coupling factor, D7 domain"/>
    <property type="match status" value="1"/>
</dbReference>
<dbReference type="InterPro" id="IPR014001">
    <property type="entry name" value="Helicase_ATP-bd"/>
</dbReference>
<dbReference type="Pfam" id="PF17757">
    <property type="entry name" value="UvrB_inter"/>
    <property type="match status" value="1"/>
</dbReference>
<dbReference type="SMART" id="SM01058">
    <property type="entry name" value="CarD_TRCF"/>
    <property type="match status" value="1"/>
</dbReference>
<keyword evidence="5" id="KW-0347">Helicase</keyword>
<dbReference type="GO" id="GO:0003678">
    <property type="term" value="F:DNA helicase activity"/>
    <property type="evidence" value="ECO:0007669"/>
    <property type="project" value="TreeGrafter"/>
</dbReference>
<dbReference type="SUPFAM" id="SSF52540">
    <property type="entry name" value="P-loop containing nucleoside triphosphate hydrolases"/>
    <property type="match status" value="3"/>
</dbReference>
<dbReference type="Pfam" id="PF03461">
    <property type="entry name" value="TRCF"/>
    <property type="match status" value="1"/>
</dbReference>
<dbReference type="Pfam" id="PF00270">
    <property type="entry name" value="DEAD"/>
    <property type="match status" value="1"/>
</dbReference>
<dbReference type="GO" id="GO:0006355">
    <property type="term" value="P:regulation of DNA-templated transcription"/>
    <property type="evidence" value="ECO:0007669"/>
    <property type="project" value="UniProtKB-UniRule"/>
</dbReference>
<dbReference type="Pfam" id="PF00271">
    <property type="entry name" value="Helicase_C"/>
    <property type="match status" value="1"/>
</dbReference>